<name>A0ABU3N412_9SPHN</name>
<organism evidence="2">
    <name type="scientific">Sphingomonas psychrotolerans</name>
    <dbReference type="NCBI Taxonomy" id="1327635"/>
    <lineage>
        <taxon>Bacteria</taxon>
        <taxon>Pseudomonadati</taxon>
        <taxon>Pseudomonadota</taxon>
        <taxon>Alphaproteobacteria</taxon>
        <taxon>Sphingomonadales</taxon>
        <taxon>Sphingomonadaceae</taxon>
        <taxon>Sphingomonas</taxon>
    </lineage>
</organism>
<accession>A0ABU3N412</accession>
<comment type="caution">
    <text evidence="2">The sequence shown here is derived from an EMBL/GenBank/DDBJ whole genome shotgun (WGS) entry which is preliminary data.</text>
</comment>
<dbReference type="EMBL" id="JALMLT010000002">
    <property type="protein sequence ID" value="MDT8759202.1"/>
    <property type="molecule type" value="Genomic_DNA"/>
</dbReference>
<evidence type="ECO:0000256" key="1">
    <source>
        <dbReference type="SAM" id="MobiDB-lite"/>
    </source>
</evidence>
<evidence type="ECO:0000313" key="2">
    <source>
        <dbReference type="EMBL" id="MDT8759202.1"/>
    </source>
</evidence>
<protein>
    <submittedName>
        <fullName evidence="2">Uncharacterized protein</fullName>
    </submittedName>
</protein>
<gene>
    <name evidence="2" type="ORF">MZO42_10885</name>
</gene>
<feature type="region of interest" description="Disordered" evidence="1">
    <location>
        <begin position="40"/>
        <end position="72"/>
    </location>
</feature>
<reference evidence="2" key="1">
    <citation type="submission" date="2022-04" db="EMBL/GenBank/DDBJ databases">
        <title>Tomato heritable bacteria conferring resistance against bacterial wilt.</title>
        <authorList>
            <person name="Yin J."/>
        </authorList>
    </citation>
    <scope>NUCLEOTIDE SEQUENCE</scope>
    <source>
        <strain evidence="2">Cra20</strain>
    </source>
</reference>
<feature type="compositionally biased region" description="Polar residues" evidence="1">
    <location>
        <begin position="63"/>
        <end position="72"/>
    </location>
</feature>
<sequence length="72" mass="7875">MLERRNPPSAKFIASTNAGPGVALITVRYARTIILGRAGHGRDETGQLIDTDQILPREELRKTSSTGISSRR</sequence>
<proteinExistence type="predicted"/>